<feature type="transmembrane region" description="Helical" evidence="6">
    <location>
        <begin position="123"/>
        <end position="140"/>
    </location>
</feature>
<keyword evidence="8" id="KW-1185">Reference proteome</keyword>
<protein>
    <submittedName>
        <fullName evidence="7">Polysaccharide biosynthesis protein</fullName>
    </submittedName>
</protein>
<comment type="subcellular location">
    <subcellularLocation>
        <location evidence="1">Cell membrane</location>
        <topology evidence="1">Multi-pass membrane protein</topology>
    </subcellularLocation>
</comment>
<feature type="transmembrane region" description="Helical" evidence="6">
    <location>
        <begin position="21"/>
        <end position="40"/>
    </location>
</feature>
<feature type="transmembrane region" description="Helical" evidence="6">
    <location>
        <begin position="52"/>
        <end position="70"/>
    </location>
</feature>
<accession>A0ABT8RTF7</accession>
<feature type="transmembrane region" description="Helical" evidence="6">
    <location>
        <begin position="91"/>
        <end position="111"/>
    </location>
</feature>
<evidence type="ECO:0000256" key="2">
    <source>
        <dbReference type="ARBA" id="ARBA00022475"/>
    </source>
</evidence>
<feature type="transmembrane region" description="Helical" evidence="6">
    <location>
        <begin position="299"/>
        <end position="325"/>
    </location>
</feature>
<reference evidence="7" key="1">
    <citation type="journal article" date="2014" name="Int. J. Syst. Evol. Microbiol.">
        <title>Complete genome of a new Firmicutes species belonging to the dominant human colonic microbiota ('Ruminococcus bicirculans') reveals two chromosomes and a selective capacity to utilize plant glucans.</title>
        <authorList>
            <consortium name="NISC Comparative Sequencing Program"/>
            <person name="Wegmann U."/>
            <person name="Louis P."/>
            <person name="Goesmann A."/>
            <person name="Henrissat B."/>
            <person name="Duncan S.H."/>
            <person name="Flint H.J."/>
        </authorList>
    </citation>
    <scope>NUCLEOTIDE SEQUENCE</scope>
    <source>
        <strain evidence="7">CECT 8869</strain>
    </source>
</reference>
<feature type="transmembrane region" description="Helical" evidence="6">
    <location>
        <begin position="331"/>
        <end position="351"/>
    </location>
</feature>
<proteinExistence type="predicted"/>
<dbReference type="InterPro" id="IPR050833">
    <property type="entry name" value="Poly_Biosynth_Transport"/>
</dbReference>
<dbReference type="RefSeq" id="WP_304436506.1">
    <property type="nucleotide sequence ID" value="NZ_JAUKUC010000001.1"/>
</dbReference>
<keyword evidence="5 6" id="KW-0472">Membrane</keyword>
<dbReference type="PANTHER" id="PTHR30250">
    <property type="entry name" value="PST FAMILY PREDICTED COLANIC ACID TRANSPORTER"/>
    <property type="match status" value="1"/>
</dbReference>
<feature type="transmembrane region" description="Helical" evidence="6">
    <location>
        <begin position="224"/>
        <end position="246"/>
    </location>
</feature>
<sequence>MNKLLGMLTKKKDELPRFISVVLDQGLMSVITLLTTIILVRTYNQYDYAELVLLFSIALFVLGFQSAIISKPYAISLNDFSLNEDKGYFHFNLFLKFVFTFLLCFVFPLFYYFSFEKWNIKKFAFFLIYLIAHSSYFFVRETLLSERKTKQNLIYGLFCFIGLAVLLALIYFLKLREITFFLGAASFIYLAITVVYLVSEISKHTVVWKQYINYWNVNWKIGKWLLGGNFLFHLSSNIYPWFLLYLSTKDNIAVFAVLMSVAGLINPILTALSSYLLPIFVRTNDNFKKVRALTKRWQIVFGIMALALVIIGTVLGQNIISLLYGEKYNNLGLLIIYPFIYQAINIIFQPNKIALNAVKRTDVGFFILIPRSIIAVVLGYFLIKNYGLHGVFYTMIIENFIYQCIYYFIYRRIFA</sequence>
<evidence type="ECO:0000256" key="6">
    <source>
        <dbReference type="SAM" id="Phobius"/>
    </source>
</evidence>
<evidence type="ECO:0000256" key="5">
    <source>
        <dbReference type="ARBA" id="ARBA00023136"/>
    </source>
</evidence>
<keyword evidence="4 6" id="KW-1133">Transmembrane helix</keyword>
<name>A0ABT8RTF7_9FLAO</name>
<dbReference type="PANTHER" id="PTHR30250:SF11">
    <property type="entry name" value="O-ANTIGEN TRANSPORTER-RELATED"/>
    <property type="match status" value="1"/>
</dbReference>
<evidence type="ECO:0000313" key="7">
    <source>
        <dbReference type="EMBL" id="MDO1513692.1"/>
    </source>
</evidence>
<organism evidence="7 8">
    <name type="scientific">Maribacter confluentis</name>
    <dbReference type="NCBI Taxonomy" id="1656093"/>
    <lineage>
        <taxon>Bacteria</taxon>
        <taxon>Pseudomonadati</taxon>
        <taxon>Bacteroidota</taxon>
        <taxon>Flavobacteriia</taxon>
        <taxon>Flavobacteriales</taxon>
        <taxon>Flavobacteriaceae</taxon>
        <taxon>Maribacter</taxon>
    </lineage>
</organism>
<evidence type="ECO:0000313" key="8">
    <source>
        <dbReference type="Proteomes" id="UP001168579"/>
    </source>
</evidence>
<evidence type="ECO:0000256" key="3">
    <source>
        <dbReference type="ARBA" id="ARBA00022692"/>
    </source>
</evidence>
<comment type="caution">
    <text evidence="7">The sequence shown here is derived from an EMBL/GenBank/DDBJ whole genome shotgun (WGS) entry which is preliminary data.</text>
</comment>
<evidence type="ECO:0000256" key="4">
    <source>
        <dbReference type="ARBA" id="ARBA00022989"/>
    </source>
</evidence>
<gene>
    <name evidence="7" type="ORF">Q2T41_13595</name>
</gene>
<feature type="transmembrane region" description="Helical" evidence="6">
    <location>
        <begin position="252"/>
        <end position="278"/>
    </location>
</feature>
<reference evidence="7" key="2">
    <citation type="submission" date="2023-06" db="EMBL/GenBank/DDBJ databases">
        <authorList>
            <person name="Lucena T."/>
            <person name="Sun Q."/>
        </authorList>
    </citation>
    <scope>NUCLEOTIDE SEQUENCE</scope>
    <source>
        <strain evidence="7">CECT 8869</strain>
    </source>
</reference>
<evidence type="ECO:0000256" key="1">
    <source>
        <dbReference type="ARBA" id="ARBA00004651"/>
    </source>
</evidence>
<dbReference type="EMBL" id="JAUKUC010000001">
    <property type="protein sequence ID" value="MDO1513692.1"/>
    <property type="molecule type" value="Genomic_DNA"/>
</dbReference>
<keyword evidence="2" id="KW-1003">Cell membrane</keyword>
<keyword evidence="3 6" id="KW-0812">Transmembrane</keyword>
<feature type="transmembrane region" description="Helical" evidence="6">
    <location>
        <begin position="389"/>
        <end position="409"/>
    </location>
</feature>
<feature type="transmembrane region" description="Helical" evidence="6">
    <location>
        <begin position="152"/>
        <end position="172"/>
    </location>
</feature>
<feature type="transmembrane region" description="Helical" evidence="6">
    <location>
        <begin position="363"/>
        <end position="383"/>
    </location>
</feature>
<dbReference type="Proteomes" id="UP001168579">
    <property type="component" value="Unassembled WGS sequence"/>
</dbReference>
<feature type="transmembrane region" description="Helical" evidence="6">
    <location>
        <begin position="178"/>
        <end position="199"/>
    </location>
</feature>